<accession>A0A1S0U184</accession>
<dbReference type="GeneID" id="9942279"/>
<evidence type="ECO:0000313" key="1">
    <source>
        <dbReference type="EMBL" id="EFO23608.1"/>
    </source>
</evidence>
<organism evidence="1">
    <name type="scientific">Loa loa</name>
    <name type="common">Eye worm</name>
    <name type="synonym">Filaria loa</name>
    <dbReference type="NCBI Taxonomy" id="7209"/>
    <lineage>
        <taxon>Eukaryota</taxon>
        <taxon>Metazoa</taxon>
        <taxon>Ecdysozoa</taxon>
        <taxon>Nematoda</taxon>
        <taxon>Chromadorea</taxon>
        <taxon>Rhabditida</taxon>
        <taxon>Spirurina</taxon>
        <taxon>Spiruromorpha</taxon>
        <taxon>Filarioidea</taxon>
        <taxon>Onchocercidae</taxon>
        <taxon>Loa</taxon>
    </lineage>
</organism>
<dbReference type="EMBL" id="JH712092">
    <property type="protein sequence ID" value="EFO23608.1"/>
    <property type="molecule type" value="Genomic_DNA"/>
</dbReference>
<dbReference type="InParanoid" id="A0A1S0U184"/>
<dbReference type="KEGG" id="loa:LOAG_04873"/>
<dbReference type="RefSeq" id="XP_003140458.1">
    <property type="nucleotide sequence ID" value="XM_003140410.1"/>
</dbReference>
<gene>
    <name evidence="1" type="ORF">LOAG_04873</name>
</gene>
<sequence length="108" mass="12610">MIADVLQRSDEIHRAIAVKMRKMEKSTKRNGSETKAMTNLKRESLYHSDNLVKSNQSRAMADCPILLSSLYYRILRISTVSMIHEVVKQVCLRHNRIWHDTHDADPYL</sequence>
<reference evidence="1" key="1">
    <citation type="submission" date="2012-04" db="EMBL/GenBank/DDBJ databases">
        <title>The Genome Sequence of Loa loa.</title>
        <authorList>
            <consortium name="The Broad Institute Genome Sequencing Platform"/>
            <consortium name="Broad Institute Genome Sequencing Center for Infectious Disease"/>
            <person name="Nutman T.B."/>
            <person name="Fink D.L."/>
            <person name="Russ C."/>
            <person name="Young S."/>
            <person name="Zeng Q."/>
            <person name="Gargeya S."/>
            <person name="Alvarado L."/>
            <person name="Berlin A."/>
            <person name="Chapman S.B."/>
            <person name="Chen Z."/>
            <person name="Freedman E."/>
            <person name="Gellesch M."/>
            <person name="Goldberg J."/>
            <person name="Griggs A."/>
            <person name="Gujja S."/>
            <person name="Heilman E.R."/>
            <person name="Heiman D."/>
            <person name="Howarth C."/>
            <person name="Mehta T."/>
            <person name="Neiman D."/>
            <person name="Pearson M."/>
            <person name="Roberts A."/>
            <person name="Saif S."/>
            <person name="Shea T."/>
            <person name="Shenoy N."/>
            <person name="Sisk P."/>
            <person name="Stolte C."/>
            <person name="Sykes S."/>
            <person name="White J."/>
            <person name="Yandava C."/>
            <person name="Haas B."/>
            <person name="Henn M.R."/>
            <person name="Nusbaum C."/>
            <person name="Birren B."/>
        </authorList>
    </citation>
    <scope>NUCLEOTIDE SEQUENCE [LARGE SCALE GENOMIC DNA]</scope>
</reference>
<dbReference type="CTD" id="9942279"/>
<dbReference type="AlphaFoldDB" id="A0A1S0U184"/>
<name>A0A1S0U184_LOALO</name>
<proteinExistence type="predicted"/>
<protein>
    <submittedName>
        <fullName evidence="1">Uncharacterized protein</fullName>
    </submittedName>
</protein>